<organism evidence="3 4">
    <name type="scientific">Porcisia hertigi</name>
    <dbReference type="NCBI Taxonomy" id="2761500"/>
    <lineage>
        <taxon>Eukaryota</taxon>
        <taxon>Discoba</taxon>
        <taxon>Euglenozoa</taxon>
        <taxon>Kinetoplastea</taxon>
        <taxon>Metakinetoplastina</taxon>
        <taxon>Trypanosomatida</taxon>
        <taxon>Trypanosomatidae</taxon>
        <taxon>Leishmaniinae</taxon>
        <taxon>Porcisia</taxon>
    </lineage>
</organism>
<name>A0A836L0D9_9TRYP</name>
<evidence type="ECO:0000256" key="1">
    <source>
        <dbReference type="SAM" id="Coils"/>
    </source>
</evidence>
<dbReference type="GeneID" id="94287296"/>
<dbReference type="RefSeq" id="XP_067753376.1">
    <property type="nucleotide sequence ID" value="XM_067897219.1"/>
</dbReference>
<dbReference type="Proteomes" id="UP000674318">
    <property type="component" value="Chromosome 35"/>
</dbReference>
<evidence type="ECO:0000256" key="2">
    <source>
        <dbReference type="SAM" id="Phobius"/>
    </source>
</evidence>
<keyword evidence="2" id="KW-0472">Membrane</keyword>
<keyword evidence="1" id="KW-0175">Coiled coil</keyword>
<reference evidence="3 4" key="1">
    <citation type="submission" date="2021-02" db="EMBL/GenBank/DDBJ databases">
        <title>Porcisia hertigi Genome sequencing and assembly.</title>
        <authorList>
            <person name="Almutairi H."/>
            <person name="Gatherer D."/>
        </authorList>
    </citation>
    <scope>NUCLEOTIDE SEQUENCE [LARGE SCALE GENOMIC DNA]</scope>
    <source>
        <strain evidence="3 4">C119</strain>
    </source>
</reference>
<feature type="coiled-coil region" evidence="1">
    <location>
        <begin position="105"/>
        <end position="132"/>
    </location>
</feature>
<dbReference type="AlphaFoldDB" id="A0A836L0D9"/>
<dbReference type="KEGG" id="phet:94287296"/>
<keyword evidence="4" id="KW-1185">Reference proteome</keyword>
<dbReference type="EMBL" id="JAFJZO010000035">
    <property type="protein sequence ID" value="KAG5492592.1"/>
    <property type="molecule type" value="Genomic_DNA"/>
</dbReference>
<comment type="caution">
    <text evidence="3">The sequence shown here is derived from an EMBL/GenBank/DDBJ whole genome shotgun (WGS) entry which is preliminary data.</text>
</comment>
<sequence length="134" mass="15183">MKCTFSGLHFRGWIVMSFISILLFIAVAIPAAHISKTLWRTLYVALAAPVAWLMYNIAVYFILYRPMLRCTDAFMNGARLKTWHTEGKGSVMLSTKEIYQLNRGLHALKNEVAEMRAATALMNQQLDELTDDGP</sequence>
<protein>
    <submittedName>
        <fullName evidence="3">Uncharacterized protein</fullName>
    </submittedName>
</protein>
<keyword evidence="2" id="KW-0812">Transmembrane</keyword>
<keyword evidence="2" id="KW-1133">Transmembrane helix</keyword>
<gene>
    <name evidence="3" type="ORF">JKF63_01171</name>
</gene>
<dbReference type="OrthoDB" id="270362at2759"/>
<evidence type="ECO:0000313" key="4">
    <source>
        <dbReference type="Proteomes" id="UP000674318"/>
    </source>
</evidence>
<proteinExistence type="predicted"/>
<evidence type="ECO:0000313" key="3">
    <source>
        <dbReference type="EMBL" id="KAG5492592.1"/>
    </source>
</evidence>
<accession>A0A836L0D9</accession>
<feature type="transmembrane region" description="Helical" evidence="2">
    <location>
        <begin position="12"/>
        <end position="35"/>
    </location>
</feature>
<feature type="transmembrane region" description="Helical" evidence="2">
    <location>
        <begin position="41"/>
        <end position="63"/>
    </location>
</feature>